<sequence length="368" mass="40887">MTNHHPPIDYADTCRRRAPTILLFLLLLFVYTAAAQNDTAAEPPDIPPQLPYDQKFNPTTAIIMVVLVSAFFLMGFVSVYVRKCGDGRHRGRPWDPSEGTFLFRRRSHRGADRGDGIDASVIESFPTFEYSAVKGLKIDKAALECAVCLNEFEDDDVLRLLPRCNHVFHPDCIDAWLSSHVTCPVCRANLVPNPDEKLDLSVIPMNEPEPEPDMETGGGLPDQVCIHVDDGQNTESTSQSSQADGCPSTANKTRPPRSRSTGMRFTRLFPFPLPHSLTTGHPPVHPGEDHERFTLRLPEDVRDQIIKTAGLERTKSCTAAFPRARSERTGYRRSGSVRGGRSMVDEDRTGGPEFSMTPPFIGRSSSVR</sequence>
<dbReference type="EMBL" id="JAXQNO010000008">
    <property type="protein sequence ID" value="KAK4792645.1"/>
    <property type="molecule type" value="Genomic_DNA"/>
</dbReference>
<comment type="caution">
    <text evidence="19">The sequence shown here is derived from an EMBL/GenBank/DDBJ whole genome shotgun (WGS) entry which is preliminary data.</text>
</comment>
<evidence type="ECO:0000256" key="1">
    <source>
        <dbReference type="ARBA" id="ARBA00000900"/>
    </source>
</evidence>
<evidence type="ECO:0000256" key="3">
    <source>
        <dbReference type="ARBA" id="ARBA00004906"/>
    </source>
</evidence>
<dbReference type="GO" id="GO:0016020">
    <property type="term" value="C:membrane"/>
    <property type="evidence" value="ECO:0007669"/>
    <property type="project" value="UniProtKB-SubCell"/>
</dbReference>
<evidence type="ECO:0000256" key="6">
    <source>
        <dbReference type="ARBA" id="ARBA00022692"/>
    </source>
</evidence>
<evidence type="ECO:0000313" key="20">
    <source>
        <dbReference type="Proteomes" id="UP001346149"/>
    </source>
</evidence>
<dbReference type="InterPro" id="IPR001841">
    <property type="entry name" value="Znf_RING"/>
</dbReference>
<feature type="compositionally biased region" description="Polar residues" evidence="15">
    <location>
        <begin position="231"/>
        <end position="262"/>
    </location>
</feature>
<evidence type="ECO:0000256" key="7">
    <source>
        <dbReference type="ARBA" id="ARBA00022723"/>
    </source>
</evidence>
<evidence type="ECO:0000256" key="15">
    <source>
        <dbReference type="SAM" id="MobiDB-lite"/>
    </source>
</evidence>
<evidence type="ECO:0000256" key="2">
    <source>
        <dbReference type="ARBA" id="ARBA00004167"/>
    </source>
</evidence>
<dbReference type="Proteomes" id="UP001346149">
    <property type="component" value="Unassembled WGS sequence"/>
</dbReference>
<dbReference type="GO" id="GO:0008270">
    <property type="term" value="F:zinc ion binding"/>
    <property type="evidence" value="ECO:0007669"/>
    <property type="project" value="UniProtKB-KW"/>
</dbReference>
<evidence type="ECO:0000256" key="13">
    <source>
        <dbReference type="ARBA" id="ARBA00024209"/>
    </source>
</evidence>
<keyword evidence="10" id="KW-0862">Zinc</keyword>
<dbReference type="GO" id="GO:0061630">
    <property type="term" value="F:ubiquitin protein ligase activity"/>
    <property type="evidence" value="ECO:0007669"/>
    <property type="project" value="UniProtKB-EC"/>
</dbReference>
<keyword evidence="9" id="KW-0833">Ubl conjugation pathway</keyword>
<keyword evidence="12 16" id="KW-0472">Membrane</keyword>
<comment type="similarity">
    <text evidence="13">Belongs to the RING-type zinc finger family. ATL subfamily.</text>
</comment>
<dbReference type="Gene3D" id="3.30.40.10">
    <property type="entry name" value="Zinc/RING finger domain, C3HC4 (zinc finger)"/>
    <property type="match status" value="1"/>
</dbReference>
<comment type="subcellular location">
    <subcellularLocation>
        <location evidence="2">Membrane</location>
        <topology evidence="2">Single-pass membrane protein</topology>
    </subcellularLocation>
</comment>
<evidence type="ECO:0000256" key="12">
    <source>
        <dbReference type="ARBA" id="ARBA00023136"/>
    </source>
</evidence>
<evidence type="ECO:0000256" key="9">
    <source>
        <dbReference type="ARBA" id="ARBA00022786"/>
    </source>
</evidence>
<evidence type="ECO:0000256" key="10">
    <source>
        <dbReference type="ARBA" id="ARBA00022833"/>
    </source>
</evidence>
<dbReference type="InterPro" id="IPR013083">
    <property type="entry name" value="Znf_RING/FYVE/PHD"/>
</dbReference>
<reference evidence="19 20" key="1">
    <citation type="journal article" date="2023" name="Hortic Res">
        <title>Pangenome of water caltrop reveals structural variations and asymmetric subgenome divergence after allopolyploidization.</title>
        <authorList>
            <person name="Zhang X."/>
            <person name="Chen Y."/>
            <person name="Wang L."/>
            <person name="Yuan Y."/>
            <person name="Fang M."/>
            <person name="Shi L."/>
            <person name="Lu R."/>
            <person name="Comes H.P."/>
            <person name="Ma Y."/>
            <person name="Chen Y."/>
            <person name="Huang G."/>
            <person name="Zhou Y."/>
            <person name="Zheng Z."/>
            <person name="Qiu Y."/>
        </authorList>
    </citation>
    <scope>NUCLEOTIDE SEQUENCE [LARGE SCALE GENOMIC DNA]</scope>
    <source>
        <strain evidence="19">F231</strain>
    </source>
</reference>
<protein>
    <recommendedName>
        <fullName evidence="4">RING-type E3 ubiquitin transferase</fullName>
        <ecNumber evidence="4">2.3.2.27</ecNumber>
    </recommendedName>
</protein>
<gene>
    <name evidence="19" type="ORF">SAY86_023080</name>
</gene>
<feature type="chain" id="PRO_5042986427" description="RING-type E3 ubiquitin transferase" evidence="17">
    <location>
        <begin position="36"/>
        <end position="368"/>
    </location>
</feature>
<dbReference type="EC" id="2.3.2.27" evidence="4"/>
<feature type="region of interest" description="Disordered" evidence="15">
    <location>
        <begin position="321"/>
        <end position="368"/>
    </location>
</feature>
<dbReference type="FunFam" id="3.30.40.10:FF:000187">
    <property type="entry name" value="E3 ubiquitin-protein ligase ATL6"/>
    <property type="match status" value="1"/>
</dbReference>
<dbReference type="AlphaFoldDB" id="A0AAN7LUH5"/>
<evidence type="ECO:0000313" key="19">
    <source>
        <dbReference type="EMBL" id="KAK4792645.1"/>
    </source>
</evidence>
<keyword evidence="7" id="KW-0479">Metal-binding</keyword>
<dbReference type="Pfam" id="PF13639">
    <property type="entry name" value="zf-RING_2"/>
    <property type="match status" value="1"/>
</dbReference>
<evidence type="ECO:0000256" key="5">
    <source>
        <dbReference type="ARBA" id="ARBA00022679"/>
    </source>
</evidence>
<dbReference type="SMART" id="SM00184">
    <property type="entry name" value="RING"/>
    <property type="match status" value="1"/>
</dbReference>
<keyword evidence="20" id="KW-1185">Reference proteome</keyword>
<proteinExistence type="inferred from homology"/>
<dbReference type="InterPro" id="IPR053238">
    <property type="entry name" value="RING-H2_zinc_finger"/>
</dbReference>
<dbReference type="SUPFAM" id="SSF57850">
    <property type="entry name" value="RING/U-box"/>
    <property type="match status" value="1"/>
</dbReference>
<comment type="pathway">
    <text evidence="3">Protein modification; protein ubiquitination.</text>
</comment>
<dbReference type="PANTHER" id="PTHR14155">
    <property type="entry name" value="RING FINGER DOMAIN-CONTAINING"/>
    <property type="match status" value="1"/>
</dbReference>
<organism evidence="19 20">
    <name type="scientific">Trapa natans</name>
    <name type="common">Water chestnut</name>
    <dbReference type="NCBI Taxonomy" id="22666"/>
    <lineage>
        <taxon>Eukaryota</taxon>
        <taxon>Viridiplantae</taxon>
        <taxon>Streptophyta</taxon>
        <taxon>Embryophyta</taxon>
        <taxon>Tracheophyta</taxon>
        <taxon>Spermatophyta</taxon>
        <taxon>Magnoliopsida</taxon>
        <taxon>eudicotyledons</taxon>
        <taxon>Gunneridae</taxon>
        <taxon>Pentapetalae</taxon>
        <taxon>rosids</taxon>
        <taxon>malvids</taxon>
        <taxon>Myrtales</taxon>
        <taxon>Lythraceae</taxon>
        <taxon>Trapa</taxon>
    </lineage>
</organism>
<feature type="compositionally biased region" description="Low complexity" evidence="15">
    <location>
        <begin position="332"/>
        <end position="342"/>
    </location>
</feature>
<keyword evidence="6 16" id="KW-0812">Transmembrane</keyword>
<evidence type="ECO:0000256" key="4">
    <source>
        <dbReference type="ARBA" id="ARBA00012483"/>
    </source>
</evidence>
<evidence type="ECO:0000256" key="16">
    <source>
        <dbReference type="SAM" id="Phobius"/>
    </source>
</evidence>
<dbReference type="PANTHER" id="PTHR14155:SF583">
    <property type="entry name" value="RING-TYPE DOMAIN-CONTAINING PROTEIN"/>
    <property type="match status" value="1"/>
</dbReference>
<comment type="catalytic activity">
    <reaction evidence="1">
        <text>S-ubiquitinyl-[E2 ubiquitin-conjugating enzyme]-L-cysteine + [acceptor protein]-L-lysine = [E2 ubiquitin-conjugating enzyme]-L-cysteine + N(6)-ubiquitinyl-[acceptor protein]-L-lysine.</text>
        <dbReference type="EC" id="2.3.2.27"/>
    </reaction>
</comment>
<feature type="domain" description="RING-type" evidence="18">
    <location>
        <begin position="145"/>
        <end position="187"/>
    </location>
</feature>
<keyword evidence="5" id="KW-0808">Transferase</keyword>
<keyword evidence="17" id="KW-0732">Signal</keyword>
<name>A0AAN7LUH5_TRANT</name>
<evidence type="ECO:0000259" key="18">
    <source>
        <dbReference type="PROSITE" id="PS50089"/>
    </source>
</evidence>
<dbReference type="CDD" id="cd16461">
    <property type="entry name" value="RING-H2_EL5-like"/>
    <property type="match status" value="1"/>
</dbReference>
<feature type="signal peptide" evidence="17">
    <location>
        <begin position="1"/>
        <end position="35"/>
    </location>
</feature>
<evidence type="ECO:0000256" key="11">
    <source>
        <dbReference type="ARBA" id="ARBA00022989"/>
    </source>
</evidence>
<keyword evidence="11 16" id="KW-1133">Transmembrane helix</keyword>
<feature type="region of interest" description="Disordered" evidence="15">
    <location>
        <begin position="205"/>
        <end position="262"/>
    </location>
</feature>
<dbReference type="PROSITE" id="PS50089">
    <property type="entry name" value="ZF_RING_2"/>
    <property type="match status" value="1"/>
</dbReference>
<evidence type="ECO:0000256" key="8">
    <source>
        <dbReference type="ARBA" id="ARBA00022771"/>
    </source>
</evidence>
<accession>A0AAN7LUH5</accession>
<evidence type="ECO:0000256" key="14">
    <source>
        <dbReference type="PROSITE-ProRule" id="PRU00175"/>
    </source>
</evidence>
<evidence type="ECO:0000256" key="17">
    <source>
        <dbReference type="SAM" id="SignalP"/>
    </source>
</evidence>
<keyword evidence="8 14" id="KW-0863">Zinc-finger</keyword>
<feature type="transmembrane region" description="Helical" evidence="16">
    <location>
        <begin position="59"/>
        <end position="81"/>
    </location>
</feature>